<dbReference type="SUPFAM" id="SSF88697">
    <property type="entry name" value="PUA domain-like"/>
    <property type="match status" value="1"/>
</dbReference>
<dbReference type="EMBL" id="VSSQ01089605">
    <property type="protein sequence ID" value="MPN35797.1"/>
    <property type="molecule type" value="Genomic_DNA"/>
</dbReference>
<organism evidence="2">
    <name type="scientific">bioreactor metagenome</name>
    <dbReference type="NCBI Taxonomy" id="1076179"/>
    <lineage>
        <taxon>unclassified sequences</taxon>
        <taxon>metagenomes</taxon>
        <taxon>ecological metagenomes</taxon>
    </lineage>
</organism>
<dbReference type="Pfam" id="PF04266">
    <property type="entry name" value="ASCH"/>
    <property type="match status" value="1"/>
</dbReference>
<gene>
    <name evidence="2" type="ORF">SDC9_183299</name>
</gene>
<reference evidence="2" key="1">
    <citation type="submission" date="2019-08" db="EMBL/GenBank/DDBJ databases">
        <authorList>
            <person name="Kucharzyk K."/>
            <person name="Murdoch R.W."/>
            <person name="Higgins S."/>
            <person name="Loffler F."/>
        </authorList>
    </citation>
    <scope>NUCLEOTIDE SEQUENCE</scope>
</reference>
<protein>
    <recommendedName>
        <fullName evidence="1">ASCH domain-containing protein</fullName>
    </recommendedName>
</protein>
<dbReference type="CDD" id="cd06554">
    <property type="entry name" value="ASCH_ASC-1_like"/>
    <property type="match status" value="1"/>
</dbReference>
<dbReference type="AlphaFoldDB" id="A0A645H9V2"/>
<dbReference type="Gene3D" id="2.30.130.30">
    <property type="entry name" value="Hypothetical protein"/>
    <property type="match status" value="1"/>
</dbReference>
<proteinExistence type="predicted"/>
<sequence length="143" mass="16173">MKALTLIQPWATLIAMKEKKIETRSWRTLYQGELAIHAGKKIDKKICEREPYKSVLAAHGYTDDNLPTGCVVAICTLLDCCKIFYDEADGVSRLMDFGCTKIEGNELAFGDYKAGRYGWKLHDVKMLTEPIPAKGALSLWEWL</sequence>
<evidence type="ECO:0000259" key="1">
    <source>
        <dbReference type="Pfam" id="PF04266"/>
    </source>
</evidence>
<name>A0A645H9V2_9ZZZZ</name>
<dbReference type="InterPro" id="IPR015947">
    <property type="entry name" value="PUA-like_sf"/>
</dbReference>
<accession>A0A645H9V2</accession>
<comment type="caution">
    <text evidence="2">The sequence shown here is derived from an EMBL/GenBank/DDBJ whole genome shotgun (WGS) entry which is preliminary data.</text>
</comment>
<feature type="domain" description="ASCH" evidence="1">
    <location>
        <begin position="5"/>
        <end position="85"/>
    </location>
</feature>
<evidence type="ECO:0000313" key="2">
    <source>
        <dbReference type="EMBL" id="MPN35797.1"/>
    </source>
</evidence>
<dbReference type="InterPro" id="IPR007374">
    <property type="entry name" value="ASCH_domain"/>
</dbReference>